<reference evidence="2 3" key="1">
    <citation type="submission" date="2016-10" db="EMBL/GenBank/DDBJ databases">
        <authorList>
            <person name="de Groot N.N."/>
        </authorList>
    </citation>
    <scope>NUCLEOTIDE SEQUENCE [LARGE SCALE GENOMIC DNA]</scope>
    <source>
        <strain evidence="2 3">DSM 25927</strain>
    </source>
</reference>
<feature type="region of interest" description="Disordered" evidence="1">
    <location>
        <begin position="74"/>
        <end position="93"/>
    </location>
</feature>
<proteinExistence type="predicted"/>
<evidence type="ECO:0000313" key="2">
    <source>
        <dbReference type="EMBL" id="SEQ75983.1"/>
    </source>
</evidence>
<sequence>MLNLLPSSTALRRRTYFSLLVQREVSKRKHTPALAPAARVPSLCNVLGAVADTPSLAWPQLSRPSWAALPCARRTAQRQRRGPQRQKPQQLHARSSALPLPLNPLCLAPSSAASAVGEPDTKSGSVAAAPGMARLQRPRAREQRRLPAPRQRRRMRGVGRVFSWVLLFARAKRSTSGAEGRTKPRLDREKGPAENRPAKNSKATAGYGAIAPNPPYGWAPAVWFRPVAEAPPLHAAVRRMARS</sequence>
<feature type="region of interest" description="Disordered" evidence="1">
    <location>
        <begin position="112"/>
        <end position="153"/>
    </location>
</feature>
<feature type="region of interest" description="Disordered" evidence="1">
    <location>
        <begin position="173"/>
        <end position="210"/>
    </location>
</feature>
<evidence type="ECO:0000313" key="3">
    <source>
        <dbReference type="Proteomes" id="UP000199233"/>
    </source>
</evidence>
<dbReference type="EMBL" id="FOFS01000010">
    <property type="protein sequence ID" value="SEQ75983.1"/>
    <property type="molecule type" value="Genomic_DNA"/>
</dbReference>
<dbReference type="Proteomes" id="UP000199233">
    <property type="component" value="Unassembled WGS sequence"/>
</dbReference>
<evidence type="ECO:0000256" key="1">
    <source>
        <dbReference type="SAM" id="MobiDB-lite"/>
    </source>
</evidence>
<feature type="compositionally biased region" description="Basic residues" evidence="1">
    <location>
        <begin position="75"/>
        <end position="84"/>
    </location>
</feature>
<dbReference type="AlphaFoldDB" id="A0A1H9IMY9"/>
<keyword evidence="3" id="KW-1185">Reference proteome</keyword>
<feature type="compositionally biased region" description="Basic and acidic residues" evidence="1">
    <location>
        <begin position="180"/>
        <end position="197"/>
    </location>
</feature>
<dbReference type="STRING" id="489703.SAMN04488038_110107"/>
<accession>A0A1H9IMY9</accession>
<organism evidence="2 3">
    <name type="scientific">Solimonas aquatica</name>
    <dbReference type="NCBI Taxonomy" id="489703"/>
    <lineage>
        <taxon>Bacteria</taxon>
        <taxon>Pseudomonadati</taxon>
        <taxon>Pseudomonadota</taxon>
        <taxon>Gammaproteobacteria</taxon>
        <taxon>Nevskiales</taxon>
        <taxon>Nevskiaceae</taxon>
        <taxon>Solimonas</taxon>
    </lineage>
</organism>
<name>A0A1H9IMY9_9GAMM</name>
<gene>
    <name evidence="2" type="ORF">SAMN04488038_110107</name>
</gene>
<protein>
    <submittedName>
        <fullName evidence="2">Uncharacterized protein</fullName>
    </submittedName>
</protein>